<dbReference type="Gene3D" id="3.40.50.1820">
    <property type="entry name" value="alpha/beta hydrolase"/>
    <property type="match status" value="1"/>
</dbReference>
<accession>A0ABR8UFZ3</accession>
<proteinExistence type="predicted"/>
<dbReference type="EMBL" id="JACSQJ010000001">
    <property type="protein sequence ID" value="MBD7986745.1"/>
    <property type="molecule type" value="Genomic_DNA"/>
</dbReference>
<evidence type="ECO:0000313" key="2">
    <source>
        <dbReference type="EMBL" id="MBD7986745.1"/>
    </source>
</evidence>
<dbReference type="SUPFAM" id="SSF53474">
    <property type="entry name" value="alpha/beta-Hydrolases"/>
    <property type="match status" value="1"/>
</dbReference>
<evidence type="ECO:0000256" key="1">
    <source>
        <dbReference type="ARBA" id="ARBA00022801"/>
    </source>
</evidence>
<comment type="caution">
    <text evidence="2">The sequence shown here is derived from an EMBL/GenBank/DDBJ whole genome shotgun (WGS) entry which is preliminary data.</text>
</comment>
<gene>
    <name evidence="2" type="ORF">H9645_01720</name>
</gene>
<dbReference type="InterPro" id="IPR029058">
    <property type="entry name" value="AB_hydrolase_fold"/>
</dbReference>
<keyword evidence="1" id="KW-0378">Hydrolase</keyword>
<dbReference type="Proteomes" id="UP000647183">
    <property type="component" value="Unassembled WGS sequence"/>
</dbReference>
<dbReference type="InterPro" id="IPR016582">
    <property type="entry name" value="OHBut_olig_hydro_put"/>
</dbReference>
<evidence type="ECO:0000313" key="3">
    <source>
        <dbReference type="Proteomes" id="UP000647183"/>
    </source>
</evidence>
<keyword evidence="3" id="KW-1185">Reference proteome</keyword>
<sequence>MAWARLWGRATVANRCAASLRTKVRCRHRERLLGCCHPRFPEVASVRQTPLHSPRAPRLRLIAAAAALALSTLAGCASTAHRAAPTETAVFDHLRSSTHRDGDDLLTAGLGLDGLRAMAPPAFADAGAPTVAELRRRALWSNWRGIADLGPAGGYGTLYGSVAPVPGREFSAYATVPGATHPHRVLVQVPDAFDAAKRCVVVTASSGSRGIYGSIAVAGAWGLPRGCAVAYTDKGAGSDYFDLDAGLGFGADGRVAGRDAADLAFVPEAPAGATGVAFKHAHSKDNPEADWGRHVKQAAEFALHALDEARPAEAPFTFDNTRVIAVGISNGGGAVLRAAELEGDWLDAVVAGEPNVYVDAPGARTLYDYTTEAALLMPCVLLAVDGLPQPPLLDQVRPLYAARCASLAADGVLSGADTAAQARQARDLLEAAGWSAEALRAGALSAGFDLWRAVAATYASAYGRHGVGEGPCGFSFAAQGSDFLARPATAAERAAWWADASGIPPGSGVGLVDAGIAPPDLTLKGLQCLRGLWTDAGADADRVRAGVAATRAAPPRAGLPVVVVHGLDDGLIPVAFSSAPYVGHARAAGRDVRYWQVRNVQHFDGFLAFPDYGARYLPLLPYVYEALDRVDAHLDGAALPADAVIDATPRGAAPLEASHLAVPR</sequence>
<protein>
    <submittedName>
        <fullName evidence="2">Hydrogenase</fullName>
    </submittedName>
</protein>
<dbReference type="Pfam" id="PF10605">
    <property type="entry name" value="3HBOH"/>
    <property type="match status" value="1"/>
</dbReference>
<organism evidence="2 3">
    <name type="scientific">Luteimonas colneyensis</name>
    <dbReference type="NCBI Taxonomy" id="2762230"/>
    <lineage>
        <taxon>Bacteria</taxon>
        <taxon>Pseudomonadati</taxon>
        <taxon>Pseudomonadota</taxon>
        <taxon>Gammaproteobacteria</taxon>
        <taxon>Lysobacterales</taxon>
        <taxon>Lysobacteraceae</taxon>
        <taxon>Luteimonas</taxon>
    </lineage>
</organism>
<reference evidence="2 3" key="1">
    <citation type="submission" date="2020-08" db="EMBL/GenBank/DDBJ databases">
        <title>A Genomic Blueprint of the Chicken Gut Microbiome.</title>
        <authorList>
            <person name="Gilroy R."/>
            <person name="Ravi A."/>
            <person name="Getino M."/>
            <person name="Pursley I."/>
            <person name="Horton D.L."/>
            <person name="Alikhan N.-F."/>
            <person name="Baker D."/>
            <person name="Gharbi K."/>
            <person name="Hall N."/>
            <person name="Watson M."/>
            <person name="Adriaenssens E.M."/>
            <person name="Foster-Nyarko E."/>
            <person name="Jarju S."/>
            <person name="Secka A."/>
            <person name="Antonio M."/>
            <person name="Oren A."/>
            <person name="Chaudhuri R."/>
            <person name="La Ragione R.M."/>
            <person name="Hildebrand F."/>
            <person name="Pallen M.J."/>
        </authorList>
    </citation>
    <scope>NUCLEOTIDE SEQUENCE [LARGE SCALE GENOMIC DNA]</scope>
    <source>
        <strain evidence="2 3">Sa2BVA3</strain>
    </source>
</reference>
<name>A0ABR8UFZ3_9GAMM</name>